<evidence type="ECO:0008006" key="5">
    <source>
        <dbReference type="Google" id="ProtNLM"/>
    </source>
</evidence>
<feature type="region of interest" description="Disordered" evidence="1">
    <location>
        <begin position="110"/>
        <end position="139"/>
    </location>
</feature>
<organism evidence="3 4">
    <name type="scientific">Caenorhabditis bovis</name>
    <dbReference type="NCBI Taxonomy" id="2654633"/>
    <lineage>
        <taxon>Eukaryota</taxon>
        <taxon>Metazoa</taxon>
        <taxon>Ecdysozoa</taxon>
        <taxon>Nematoda</taxon>
        <taxon>Chromadorea</taxon>
        <taxon>Rhabditida</taxon>
        <taxon>Rhabditina</taxon>
        <taxon>Rhabditomorpha</taxon>
        <taxon>Rhabditoidea</taxon>
        <taxon>Rhabditidae</taxon>
        <taxon>Peloderinae</taxon>
        <taxon>Caenorhabditis</taxon>
    </lineage>
</organism>
<sequence>MQLLFLRVFILSGFIFYGFVALKCYEGSRGIVNGEDSKNFVENLCDENMQYCFESYNTNLTEVTASCQSMGTDPKLLEVCKMDGMCKNRTDIDVTVCCCTTDLCNLQDDLKPTPETPSDVDNMTSAERFLENTNSTNDS</sequence>
<keyword evidence="2" id="KW-1133">Transmembrane helix</keyword>
<protein>
    <recommendedName>
        <fullName evidence="5">Activin_recp domain-containing protein</fullName>
    </recommendedName>
</protein>
<keyword evidence="2" id="KW-0472">Membrane</keyword>
<gene>
    <name evidence="3" type="ORF">CBOVIS_LOCUS8118</name>
</gene>
<dbReference type="EMBL" id="CADEPM010000005">
    <property type="protein sequence ID" value="CAB3405986.1"/>
    <property type="molecule type" value="Genomic_DNA"/>
</dbReference>
<name>A0A8S1EX36_9PELO</name>
<evidence type="ECO:0000256" key="2">
    <source>
        <dbReference type="SAM" id="Phobius"/>
    </source>
</evidence>
<feature type="compositionally biased region" description="Polar residues" evidence="1">
    <location>
        <begin position="119"/>
        <end position="139"/>
    </location>
</feature>
<dbReference type="PANTHER" id="PTHR34721:SF10">
    <property type="entry name" value="ACTIVIN TYPES I AND II RECEPTOR DOMAIN-CONTAINING PROTEIN-RELATED"/>
    <property type="match status" value="1"/>
</dbReference>
<evidence type="ECO:0000256" key="1">
    <source>
        <dbReference type="SAM" id="MobiDB-lite"/>
    </source>
</evidence>
<comment type="caution">
    <text evidence="3">The sequence shown here is derived from an EMBL/GenBank/DDBJ whole genome shotgun (WGS) entry which is preliminary data.</text>
</comment>
<feature type="transmembrane region" description="Helical" evidence="2">
    <location>
        <begin position="6"/>
        <end position="25"/>
    </location>
</feature>
<evidence type="ECO:0000313" key="3">
    <source>
        <dbReference type="EMBL" id="CAB3405986.1"/>
    </source>
</evidence>
<proteinExistence type="predicted"/>
<dbReference type="AlphaFoldDB" id="A0A8S1EX36"/>
<dbReference type="InterPro" id="IPR045860">
    <property type="entry name" value="Snake_toxin-like_sf"/>
</dbReference>
<dbReference type="Proteomes" id="UP000494206">
    <property type="component" value="Unassembled WGS sequence"/>
</dbReference>
<dbReference type="SUPFAM" id="SSF57302">
    <property type="entry name" value="Snake toxin-like"/>
    <property type="match status" value="1"/>
</dbReference>
<accession>A0A8S1EX36</accession>
<keyword evidence="2" id="KW-0812">Transmembrane</keyword>
<evidence type="ECO:0000313" key="4">
    <source>
        <dbReference type="Proteomes" id="UP000494206"/>
    </source>
</evidence>
<keyword evidence="4" id="KW-1185">Reference proteome</keyword>
<dbReference type="OrthoDB" id="5783328at2759"/>
<dbReference type="PANTHER" id="PTHR34721">
    <property type="entry name" value="PROTEIN CBG09734"/>
    <property type="match status" value="1"/>
</dbReference>
<reference evidence="3 4" key="1">
    <citation type="submission" date="2020-04" db="EMBL/GenBank/DDBJ databases">
        <authorList>
            <person name="Laetsch R D."/>
            <person name="Stevens L."/>
            <person name="Kumar S."/>
            <person name="Blaxter L. M."/>
        </authorList>
    </citation>
    <scope>NUCLEOTIDE SEQUENCE [LARGE SCALE GENOMIC DNA]</scope>
</reference>